<dbReference type="InterPro" id="IPR058240">
    <property type="entry name" value="rSAM_sf"/>
</dbReference>
<dbReference type="EMBL" id="BARU01036978">
    <property type="protein sequence ID" value="GAH83100.1"/>
    <property type="molecule type" value="Genomic_DNA"/>
</dbReference>
<dbReference type="AlphaFoldDB" id="X1JNT6"/>
<feature type="non-terminal residue" evidence="1">
    <location>
        <position position="245"/>
    </location>
</feature>
<proteinExistence type="predicted"/>
<accession>X1JNT6</accession>
<name>X1JNT6_9ZZZZ</name>
<protein>
    <recommendedName>
        <fullName evidence="2">Radical SAM core domain-containing protein</fullName>
    </recommendedName>
</protein>
<evidence type="ECO:0000313" key="1">
    <source>
        <dbReference type="EMBL" id="GAH83100.1"/>
    </source>
</evidence>
<evidence type="ECO:0008006" key="2">
    <source>
        <dbReference type="Google" id="ProtNLM"/>
    </source>
</evidence>
<gene>
    <name evidence="1" type="ORF">S03H2_57671</name>
</gene>
<sequence>MKVLLMDLDIIKQRRPFPNLALMKLSAYHKARGDQVFLNFPLYQPDIAYASCVFSWNAKRRATVPYGAVIGGSGIDLKPELPPEVEHMMPDYSLYPGVDFSIGFTSRGCIRDCPWCIVPVKEGQIEPWARIYEFLDRRHRKIILLDNNLLASPNWRQTMEDLIAEGLWVDFNQGLDIRLVNEENVGYLKRVKTEKLRFAFDDISYEKTVRRGIQLLLDAGIASRKLSFYVLVGFGDDSTSVERVK</sequence>
<organism evidence="1">
    <name type="scientific">marine sediment metagenome</name>
    <dbReference type="NCBI Taxonomy" id="412755"/>
    <lineage>
        <taxon>unclassified sequences</taxon>
        <taxon>metagenomes</taxon>
        <taxon>ecological metagenomes</taxon>
    </lineage>
</organism>
<dbReference type="SUPFAM" id="SSF102114">
    <property type="entry name" value="Radical SAM enzymes"/>
    <property type="match status" value="1"/>
</dbReference>
<reference evidence="1" key="1">
    <citation type="journal article" date="2014" name="Front. Microbiol.">
        <title>High frequency of phylogenetically diverse reductive dehalogenase-homologous genes in deep subseafloor sedimentary metagenomes.</title>
        <authorList>
            <person name="Kawai M."/>
            <person name="Futagami T."/>
            <person name="Toyoda A."/>
            <person name="Takaki Y."/>
            <person name="Nishi S."/>
            <person name="Hori S."/>
            <person name="Arai W."/>
            <person name="Tsubouchi T."/>
            <person name="Morono Y."/>
            <person name="Uchiyama I."/>
            <person name="Ito T."/>
            <person name="Fujiyama A."/>
            <person name="Inagaki F."/>
            <person name="Takami H."/>
        </authorList>
    </citation>
    <scope>NUCLEOTIDE SEQUENCE</scope>
    <source>
        <strain evidence="1">Expedition CK06-06</strain>
    </source>
</reference>
<comment type="caution">
    <text evidence="1">The sequence shown here is derived from an EMBL/GenBank/DDBJ whole genome shotgun (WGS) entry which is preliminary data.</text>
</comment>